<dbReference type="Pfam" id="PF01569">
    <property type="entry name" value="PAP2"/>
    <property type="match status" value="1"/>
</dbReference>
<feature type="transmembrane region" description="Helical" evidence="1">
    <location>
        <begin position="91"/>
        <end position="108"/>
    </location>
</feature>
<dbReference type="OrthoDB" id="4935320at2"/>
<keyword evidence="1" id="KW-1133">Transmembrane helix</keyword>
<feature type="transmembrane region" description="Helical" evidence="1">
    <location>
        <begin position="183"/>
        <end position="202"/>
    </location>
</feature>
<feature type="domain" description="Phosphatidic acid phosphatase type 2/haloperoxidase" evidence="2">
    <location>
        <begin position="138"/>
        <end position="199"/>
    </location>
</feature>
<dbReference type="Gene3D" id="1.20.144.10">
    <property type="entry name" value="Phosphatidic acid phosphatase type 2/haloperoxidase"/>
    <property type="match status" value="1"/>
</dbReference>
<keyword evidence="4" id="KW-1185">Reference proteome</keyword>
<proteinExistence type="predicted"/>
<name>A0A4Q8BD98_9ACTN</name>
<evidence type="ECO:0000259" key="2">
    <source>
        <dbReference type="Pfam" id="PF01569"/>
    </source>
</evidence>
<evidence type="ECO:0000313" key="4">
    <source>
        <dbReference type="Proteomes" id="UP000294114"/>
    </source>
</evidence>
<dbReference type="EMBL" id="SHLD01000001">
    <property type="protein sequence ID" value="RZU75059.1"/>
    <property type="molecule type" value="Genomic_DNA"/>
</dbReference>
<feature type="transmembrane region" description="Helical" evidence="1">
    <location>
        <begin position="142"/>
        <end position="171"/>
    </location>
</feature>
<dbReference type="Proteomes" id="UP000294114">
    <property type="component" value="Unassembled WGS sequence"/>
</dbReference>
<accession>A0A4Q8BD98</accession>
<sequence length="203" mass="21042">MRATTVDGDRSASRRLARLLTEVLAPGVLATALPLVAAARVSDGPGDLLVWGGTALLFCAVIPVGVIVHGVRRGRLTDRHIGDRTQRARPLLTGLASVAVGIALLAALHAPAELFAVIVVIFVVGAAVTVVNHWWKLSVHAAVIAASATVLVLLFGPALHTAWLLVAAVAWSRVRLRDHTWPQVLAGAAAGVPLAAGTFLALT</sequence>
<gene>
    <name evidence="3" type="ORF">EV384_3581</name>
</gene>
<organism evidence="3 4">
    <name type="scientific">Micromonospora kangleipakensis</name>
    <dbReference type="NCBI Taxonomy" id="1077942"/>
    <lineage>
        <taxon>Bacteria</taxon>
        <taxon>Bacillati</taxon>
        <taxon>Actinomycetota</taxon>
        <taxon>Actinomycetes</taxon>
        <taxon>Micromonosporales</taxon>
        <taxon>Micromonosporaceae</taxon>
        <taxon>Micromonospora</taxon>
    </lineage>
</organism>
<dbReference type="AlphaFoldDB" id="A0A4Q8BD98"/>
<feature type="transmembrane region" description="Helical" evidence="1">
    <location>
        <begin position="48"/>
        <end position="71"/>
    </location>
</feature>
<keyword evidence="1" id="KW-0812">Transmembrane</keyword>
<evidence type="ECO:0000256" key="1">
    <source>
        <dbReference type="SAM" id="Phobius"/>
    </source>
</evidence>
<feature type="transmembrane region" description="Helical" evidence="1">
    <location>
        <begin position="114"/>
        <end position="135"/>
    </location>
</feature>
<dbReference type="InterPro" id="IPR000326">
    <property type="entry name" value="PAP2/HPO"/>
</dbReference>
<keyword evidence="1" id="KW-0472">Membrane</keyword>
<protein>
    <submittedName>
        <fullName evidence="3">PAP2 superfamily protein</fullName>
    </submittedName>
</protein>
<reference evidence="3 4" key="1">
    <citation type="submission" date="2019-02" db="EMBL/GenBank/DDBJ databases">
        <title>Sequencing the genomes of 1000 actinobacteria strains.</title>
        <authorList>
            <person name="Klenk H.-P."/>
        </authorList>
    </citation>
    <scope>NUCLEOTIDE SEQUENCE [LARGE SCALE GENOMIC DNA]</scope>
    <source>
        <strain evidence="3 4">DSM 45612</strain>
    </source>
</reference>
<comment type="caution">
    <text evidence="3">The sequence shown here is derived from an EMBL/GenBank/DDBJ whole genome shotgun (WGS) entry which is preliminary data.</text>
</comment>
<evidence type="ECO:0000313" key="3">
    <source>
        <dbReference type="EMBL" id="RZU75059.1"/>
    </source>
</evidence>
<dbReference type="RefSeq" id="WP_130334795.1">
    <property type="nucleotide sequence ID" value="NZ_SHLD01000001.1"/>
</dbReference>